<sequence>MTDELKIDTVIIHFEGKSIPAVVRDGAVLLPKSLASPAPRVRSYRILGLTGSPRDLRIRSVKPSASYSTAAVAKRVIDVLGNNTVAALLGVNQDRPGRWASSKAEPTEENRMQLADLDAFTGHLLATFTPEQAVLWLEGHDPHLGARPLDVYRLEGAAPVIQAMKAHEQGAFA</sequence>
<evidence type="ECO:0008006" key="3">
    <source>
        <dbReference type="Google" id="ProtNLM"/>
    </source>
</evidence>
<accession>A0A1H1FUZ9</accession>
<dbReference type="AlphaFoldDB" id="A0A1H1FUZ9"/>
<protein>
    <recommendedName>
        <fullName evidence="3">Antitoxin Xre/MbcA/ParS-like toxin-binding domain-containing protein</fullName>
    </recommendedName>
</protein>
<gene>
    <name evidence="1" type="ORF">SAMN04489742_3659</name>
</gene>
<name>A0A1H1FUZ9_9MICC</name>
<dbReference type="STRING" id="37928.SAMN04489742_3659"/>
<keyword evidence="2" id="KW-1185">Reference proteome</keyword>
<dbReference type="Proteomes" id="UP000181917">
    <property type="component" value="Unassembled WGS sequence"/>
</dbReference>
<dbReference type="RefSeq" id="WP_074701824.1">
    <property type="nucleotide sequence ID" value="NZ_CP018863.1"/>
</dbReference>
<dbReference type="OrthoDB" id="4940866at2"/>
<proteinExistence type="predicted"/>
<dbReference type="KEGG" id="acry:AC20117_21075"/>
<evidence type="ECO:0000313" key="2">
    <source>
        <dbReference type="Proteomes" id="UP000181917"/>
    </source>
</evidence>
<organism evidence="1 2">
    <name type="scientific">Crystallibacter crystallopoietes</name>
    <dbReference type="NCBI Taxonomy" id="37928"/>
    <lineage>
        <taxon>Bacteria</taxon>
        <taxon>Bacillati</taxon>
        <taxon>Actinomycetota</taxon>
        <taxon>Actinomycetes</taxon>
        <taxon>Micrococcales</taxon>
        <taxon>Micrococcaceae</taxon>
        <taxon>Crystallibacter</taxon>
    </lineage>
</organism>
<evidence type="ECO:0000313" key="1">
    <source>
        <dbReference type="EMBL" id="SDR04558.1"/>
    </source>
</evidence>
<reference evidence="1 2" key="1">
    <citation type="submission" date="2016-10" db="EMBL/GenBank/DDBJ databases">
        <authorList>
            <person name="de Groot N.N."/>
        </authorList>
    </citation>
    <scope>NUCLEOTIDE SEQUENCE [LARGE SCALE GENOMIC DNA]</scope>
    <source>
        <strain evidence="1 2">DSM 20117</strain>
    </source>
</reference>
<dbReference type="EMBL" id="FNKH01000002">
    <property type="protein sequence ID" value="SDR04558.1"/>
    <property type="molecule type" value="Genomic_DNA"/>
</dbReference>